<proteinExistence type="inferred from homology"/>
<evidence type="ECO:0000313" key="5">
    <source>
        <dbReference type="EMBL" id="CAD2170847.1"/>
    </source>
</evidence>
<gene>
    <name evidence="5" type="ORF">MENT_LOCUS22278</name>
</gene>
<evidence type="ECO:0000256" key="3">
    <source>
        <dbReference type="SAM" id="MobiDB-lite"/>
    </source>
</evidence>
<dbReference type="PANTHER" id="PTHR11783">
    <property type="entry name" value="SULFOTRANSFERASE SULT"/>
    <property type="match status" value="1"/>
</dbReference>
<comment type="similarity">
    <text evidence="1">Belongs to the sulfotransferase 1 family.</text>
</comment>
<dbReference type="InterPro" id="IPR027417">
    <property type="entry name" value="P-loop_NTPase"/>
</dbReference>
<evidence type="ECO:0000259" key="4">
    <source>
        <dbReference type="Pfam" id="PF00685"/>
    </source>
</evidence>
<dbReference type="Proteomes" id="UP000580250">
    <property type="component" value="Unassembled WGS sequence"/>
</dbReference>
<accession>A0A6V7V7G8</accession>
<evidence type="ECO:0000256" key="1">
    <source>
        <dbReference type="ARBA" id="ARBA00005771"/>
    </source>
</evidence>
<evidence type="ECO:0000313" key="6">
    <source>
        <dbReference type="Proteomes" id="UP000580250"/>
    </source>
</evidence>
<dbReference type="SUPFAM" id="SSF52540">
    <property type="entry name" value="P-loop containing nucleoside triphosphate hydrolases"/>
    <property type="match status" value="1"/>
</dbReference>
<dbReference type="EMBL" id="CAJEWN010000174">
    <property type="protein sequence ID" value="CAD2170847.1"/>
    <property type="molecule type" value="Genomic_DNA"/>
</dbReference>
<dbReference type="Gene3D" id="3.40.50.300">
    <property type="entry name" value="P-loop containing nucleotide triphosphate hydrolases"/>
    <property type="match status" value="1"/>
</dbReference>
<dbReference type="AlphaFoldDB" id="A0A6V7V7G8"/>
<dbReference type="InterPro" id="IPR000863">
    <property type="entry name" value="Sulfotransferase_dom"/>
</dbReference>
<evidence type="ECO:0000256" key="2">
    <source>
        <dbReference type="ARBA" id="ARBA00022679"/>
    </source>
</evidence>
<feature type="compositionally biased region" description="Low complexity" evidence="3">
    <location>
        <begin position="150"/>
        <end position="167"/>
    </location>
</feature>
<name>A0A6V7V7G8_MELEN</name>
<feature type="region of interest" description="Disordered" evidence="3">
    <location>
        <begin position="96"/>
        <end position="167"/>
    </location>
</feature>
<organism evidence="5 6">
    <name type="scientific">Meloidogyne enterolobii</name>
    <name type="common">Root-knot nematode worm</name>
    <name type="synonym">Meloidogyne mayaguensis</name>
    <dbReference type="NCBI Taxonomy" id="390850"/>
    <lineage>
        <taxon>Eukaryota</taxon>
        <taxon>Metazoa</taxon>
        <taxon>Ecdysozoa</taxon>
        <taxon>Nematoda</taxon>
        <taxon>Chromadorea</taxon>
        <taxon>Rhabditida</taxon>
        <taxon>Tylenchina</taxon>
        <taxon>Tylenchomorpha</taxon>
        <taxon>Tylenchoidea</taxon>
        <taxon>Meloidogynidae</taxon>
        <taxon>Meloidogyninae</taxon>
        <taxon>Meloidogyne</taxon>
    </lineage>
</organism>
<keyword evidence="2" id="KW-0808">Transferase</keyword>
<sequence>MLKDLKGTIILIAKFLGENSAKLIENTQILEKIIKESQLESMQQNQTRWFPGNALHNESFIRKGCARDWKNYLSREQSDLIDELFKQRMAGTEAENWWKDEMRWEDEEEENGEYKQQQTEEETINNDSGMESGDDEENCFESQNRRDSVTSECYSTTSCSSDTSSNF</sequence>
<dbReference type="OrthoDB" id="205623at2759"/>
<protein>
    <recommendedName>
        <fullName evidence="4">Sulfotransferase domain-containing protein</fullName>
    </recommendedName>
</protein>
<dbReference type="GO" id="GO:0008146">
    <property type="term" value="F:sulfotransferase activity"/>
    <property type="evidence" value="ECO:0007669"/>
    <property type="project" value="InterPro"/>
</dbReference>
<reference evidence="5 6" key="1">
    <citation type="submission" date="2020-08" db="EMBL/GenBank/DDBJ databases">
        <authorList>
            <person name="Koutsovoulos G."/>
            <person name="Danchin GJ E."/>
        </authorList>
    </citation>
    <scope>NUCLEOTIDE SEQUENCE [LARGE SCALE GENOMIC DNA]</scope>
</reference>
<dbReference type="Pfam" id="PF00685">
    <property type="entry name" value="Sulfotransfer_1"/>
    <property type="match status" value="1"/>
</dbReference>
<comment type="caution">
    <text evidence="5">The sequence shown here is derived from an EMBL/GenBank/DDBJ whole genome shotgun (WGS) entry which is preliminary data.</text>
</comment>
<feature type="domain" description="Sulfotransferase" evidence="4">
    <location>
        <begin position="1"/>
        <end position="92"/>
    </location>
</feature>